<dbReference type="OrthoDB" id="6135320at2759"/>
<keyword evidence="9" id="KW-1185">Reference proteome</keyword>
<feature type="transmembrane region" description="Helical" evidence="6">
    <location>
        <begin position="156"/>
        <end position="177"/>
    </location>
</feature>
<name>A0A3S1BTM4_ELYCH</name>
<accession>A0A3S1BTM4</accession>
<dbReference type="CDD" id="cd00637">
    <property type="entry name" value="7tm_classA_rhodopsin-like"/>
    <property type="match status" value="1"/>
</dbReference>
<gene>
    <name evidence="8" type="ORF">EGW08_000937</name>
</gene>
<comment type="subcellular location">
    <subcellularLocation>
        <location evidence="1">Cell membrane</location>
        <topology evidence="1">Multi-pass membrane protein</topology>
    </subcellularLocation>
</comment>
<dbReference type="InterPro" id="IPR017452">
    <property type="entry name" value="GPCR_Rhodpsn_7TM"/>
</dbReference>
<feature type="transmembrane region" description="Helical" evidence="6">
    <location>
        <begin position="290"/>
        <end position="312"/>
    </location>
</feature>
<feature type="transmembrane region" description="Helical" evidence="6">
    <location>
        <begin position="42"/>
        <end position="64"/>
    </location>
</feature>
<dbReference type="PROSITE" id="PS50262">
    <property type="entry name" value="G_PROTEIN_RECEP_F1_2"/>
    <property type="match status" value="1"/>
</dbReference>
<feature type="domain" description="G-protein coupled receptors family 1 profile" evidence="7">
    <location>
        <begin position="58"/>
        <end position="310"/>
    </location>
</feature>
<evidence type="ECO:0000256" key="6">
    <source>
        <dbReference type="SAM" id="Phobius"/>
    </source>
</evidence>
<feature type="transmembrane region" description="Helical" evidence="6">
    <location>
        <begin position="117"/>
        <end position="136"/>
    </location>
</feature>
<dbReference type="Proteomes" id="UP000271974">
    <property type="component" value="Unassembled WGS sequence"/>
</dbReference>
<feature type="transmembrane region" description="Helical" evidence="6">
    <location>
        <begin position="197"/>
        <end position="219"/>
    </location>
</feature>
<feature type="transmembrane region" description="Helical" evidence="6">
    <location>
        <begin position="76"/>
        <end position="97"/>
    </location>
</feature>
<dbReference type="STRING" id="188477.A0A3S1BTM4"/>
<dbReference type="PANTHER" id="PTHR22750">
    <property type="entry name" value="G-PROTEIN COUPLED RECEPTOR"/>
    <property type="match status" value="1"/>
</dbReference>
<organism evidence="8 9">
    <name type="scientific">Elysia chlorotica</name>
    <name type="common">Eastern emerald elysia</name>
    <name type="synonym">Sea slug</name>
    <dbReference type="NCBI Taxonomy" id="188477"/>
    <lineage>
        <taxon>Eukaryota</taxon>
        <taxon>Metazoa</taxon>
        <taxon>Spiralia</taxon>
        <taxon>Lophotrochozoa</taxon>
        <taxon>Mollusca</taxon>
        <taxon>Gastropoda</taxon>
        <taxon>Heterobranchia</taxon>
        <taxon>Euthyneura</taxon>
        <taxon>Panpulmonata</taxon>
        <taxon>Sacoglossa</taxon>
        <taxon>Placobranchoidea</taxon>
        <taxon>Plakobranchidae</taxon>
        <taxon>Elysia</taxon>
    </lineage>
</organism>
<sequence>MDCNPRIFNVSTTINNNSNETYQDYQPLPELCDFNANCSQHWGWWILMILLGSTTCSANILSLVVLRRMRVSLTPVLRLALMNLSITDIIGSLSYIYHSIMSRTDVKSVGIECMIRYLFYVGMNTVTLYTLIYMTVERLVAVSMPFIHERVDGKKFTAVALSITWVAALATLASSMHRLRTDLDLCLYHVMVPKSTLILNASLALLTIIFIVVSNFTLFAKARQEIIKIGRTIVGPEANRREQLAQMAEKAASTTLAVVVPFATFNTPLYILMLVFYFNPEFMYSCRSVVLLTWFSTLLVVNSLCNPFIYAWKLRPVQAELRNIILPCLAKNPAPVPQKKSTLSTRVSS</sequence>
<keyword evidence="2" id="KW-1003">Cell membrane</keyword>
<evidence type="ECO:0000259" key="7">
    <source>
        <dbReference type="PROSITE" id="PS50262"/>
    </source>
</evidence>
<evidence type="ECO:0000256" key="4">
    <source>
        <dbReference type="ARBA" id="ARBA00022989"/>
    </source>
</evidence>
<dbReference type="GO" id="GO:0004930">
    <property type="term" value="F:G protein-coupled receptor activity"/>
    <property type="evidence" value="ECO:0007669"/>
    <property type="project" value="InterPro"/>
</dbReference>
<dbReference type="Pfam" id="PF00001">
    <property type="entry name" value="7tm_1"/>
    <property type="match status" value="1"/>
</dbReference>
<dbReference type="EMBL" id="RQTK01000014">
    <property type="protein sequence ID" value="RUS91323.1"/>
    <property type="molecule type" value="Genomic_DNA"/>
</dbReference>
<feature type="transmembrane region" description="Helical" evidence="6">
    <location>
        <begin position="256"/>
        <end position="278"/>
    </location>
</feature>
<dbReference type="SUPFAM" id="SSF81321">
    <property type="entry name" value="Family A G protein-coupled receptor-like"/>
    <property type="match status" value="1"/>
</dbReference>
<dbReference type="PRINTS" id="PR00237">
    <property type="entry name" value="GPCRRHODOPSN"/>
</dbReference>
<evidence type="ECO:0000313" key="9">
    <source>
        <dbReference type="Proteomes" id="UP000271974"/>
    </source>
</evidence>
<keyword evidence="4 6" id="KW-1133">Transmembrane helix</keyword>
<dbReference type="Gene3D" id="1.20.1070.10">
    <property type="entry name" value="Rhodopsin 7-helix transmembrane proteins"/>
    <property type="match status" value="1"/>
</dbReference>
<evidence type="ECO:0000313" key="8">
    <source>
        <dbReference type="EMBL" id="RUS91323.1"/>
    </source>
</evidence>
<keyword evidence="5 6" id="KW-0472">Membrane</keyword>
<dbReference type="GO" id="GO:0005886">
    <property type="term" value="C:plasma membrane"/>
    <property type="evidence" value="ECO:0007669"/>
    <property type="project" value="UniProtKB-SubCell"/>
</dbReference>
<evidence type="ECO:0000256" key="3">
    <source>
        <dbReference type="ARBA" id="ARBA00022692"/>
    </source>
</evidence>
<evidence type="ECO:0000256" key="2">
    <source>
        <dbReference type="ARBA" id="ARBA00022475"/>
    </source>
</evidence>
<dbReference type="AlphaFoldDB" id="A0A3S1BTM4"/>
<dbReference type="InterPro" id="IPR000276">
    <property type="entry name" value="GPCR_Rhodpsn"/>
</dbReference>
<evidence type="ECO:0000256" key="5">
    <source>
        <dbReference type="ARBA" id="ARBA00023136"/>
    </source>
</evidence>
<keyword evidence="3 6" id="KW-0812">Transmembrane</keyword>
<proteinExistence type="predicted"/>
<reference evidence="8 9" key="1">
    <citation type="submission" date="2019-01" db="EMBL/GenBank/DDBJ databases">
        <title>A draft genome assembly of the solar-powered sea slug Elysia chlorotica.</title>
        <authorList>
            <person name="Cai H."/>
            <person name="Li Q."/>
            <person name="Fang X."/>
            <person name="Li J."/>
            <person name="Curtis N.E."/>
            <person name="Altenburger A."/>
            <person name="Shibata T."/>
            <person name="Feng M."/>
            <person name="Maeda T."/>
            <person name="Schwartz J.A."/>
            <person name="Shigenobu S."/>
            <person name="Lundholm N."/>
            <person name="Nishiyama T."/>
            <person name="Yang H."/>
            <person name="Hasebe M."/>
            <person name="Li S."/>
            <person name="Pierce S.K."/>
            <person name="Wang J."/>
        </authorList>
    </citation>
    <scope>NUCLEOTIDE SEQUENCE [LARGE SCALE GENOMIC DNA]</scope>
    <source>
        <strain evidence="8">EC2010</strain>
        <tissue evidence="8">Whole organism of an adult</tissue>
    </source>
</reference>
<comment type="caution">
    <text evidence="8">The sequence shown here is derived from an EMBL/GenBank/DDBJ whole genome shotgun (WGS) entry which is preliminary data.</text>
</comment>
<evidence type="ECO:0000256" key="1">
    <source>
        <dbReference type="ARBA" id="ARBA00004651"/>
    </source>
</evidence>
<protein>
    <recommendedName>
        <fullName evidence="7">G-protein coupled receptors family 1 profile domain-containing protein</fullName>
    </recommendedName>
</protein>